<dbReference type="AlphaFoldDB" id="A0A830B7H1"/>
<dbReference type="EMBL" id="BMAC01000056">
    <property type="protein sequence ID" value="GFP83027.1"/>
    <property type="molecule type" value="Genomic_DNA"/>
</dbReference>
<reference evidence="2" key="1">
    <citation type="submission" date="2020-07" db="EMBL/GenBank/DDBJ databases">
        <title>Ethylene signaling mediates host invasion by parasitic plants.</title>
        <authorList>
            <person name="Yoshida S."/>
        </authorList>
    </citation>
    <scope>NUCLEOTIDE SEQUENCE</scope>
    <source>
        <strain evidence="2">Okayama</strain>
    </source>
</reference>
<evidence type="ECO:0000313" key="2">
    <source>
        <dbReference type="EMBL" id="GFP83027.1"/>
    </source>
</evidence>
<dbReference type="OrthoDB" id="122464at2759"/>
<comment type="caution">
    <text evidence="2">The sequence shown here is derived from an EMBL/GenBank/DDBJ whole genome shotgun (WGS) entry which is preliminary data.</text>
</comment>
<evidence type="ECO:0000256" key="1">
    <source>
        <dbReference type="SAM" id="MobiDB-lite"/>
    </source>
</evidence>
<dbReference type="Pfam" id="PF10238">
    <property type="entry name" value="Eapp_C"/>
    <property type="match status" value="1"/>
</dbReference>
<organism evidence="2 3">
    <name type="scientific">Phtheirospermum japonicum</name>
    <dbReference type="NCBI Taxonomy" id="374723"/>
    <lineage>
        <taxon>Eukaryota</taxon>
        <taxon>Viridiplantae</taxon>
        <taxon>Streptophyta</taxon>
        <taxon>Embryophyta</taxon>
        <taxon>Tracheophyta</taxon>
        <taxon>Spermatophyta</taxon>
        <taxon>Magnoliopsida</taxon>
        <taxon>eudicotyledons</taxon>
        <taxon>Gunneridae</taxon>
        <taxon>Pentapetalae</taxon>
        <taxon>asterids</taxon>
        <taxon>lamiids</taxon>
        <taxon>Lamiales</taxon>
        <taxon>Orobanchaceae</taxon>
        <taxon>Orobanchaceae incertae sedis</taxon>
        <taxon>Phtheirospermum</taxon>
    </lineage>
</organism>
<dbReference type="PANTHER" id="PTHR15967:SF0">
    <property type="entry name" value="E2F-ASSOCIATED PHOSPHOPROTEIN"/>
    <property type="match status" value="1"/>
</dbReference>
<evidence type="ECO:0000313" key="3">
    <source>
        <dbReference type="Proteomes" id="UP000653305"/>
    </source>
</evidence>
<gene>
    <name evidence="2" type="ORF">PHJA_000445800</name>
</gene>
<keyword evidence="3" id="KW-1185">Reference proteome</keyword>
<dbReference type="Proteomes" id="UP000653305">
    <property type="component" value="Unassembled WGS sequence"/>
</dbReference>
<sequence length="120" mass="13242">MILETQARPVDRKLVYFEAGPSRVACLMGRGHISPGLGPLKHEKYVTRYRAIFVVNCRIKEEVAQPGSKRTRNKGSARGAEAGPAAETFKRVCCSVCSTDVGVIDEDEVYHFFNVLPSEA</sequence>
<protein>
    <submittedName>
        <fullName evidence="2">E2f-associated phosphoprotein</fullName>
    </submittedName>
</protein>
<dbReference type="InterPro" id="IPR019370">
    <property type="entry name" value="E2F-assoc_phosphoprotein"/>
</dbReference>
<dbReference type="PANTHER" id="PTHR15967">
    <property type="entry name" value="E2F-ASSOCIATED PHOSPHOPROTEIN"/>
    <property type="match status" value="1"/>
</dbReference>
<proteinExistence type="predicted"/>
<accession>A0A830B7H1</accession>
<name>A0A830B7H1_9LAMI</name>
<feature type="region of interest" description="Disordered" evidence="1">
    <location>
        <begin position="64"/>
        <end position="85"/>
    </location>
</feature>
<dbReference type="GO" id="GO:0005634">
    <property type="term" value="C:nucleus"/>
    <property type="evidence" value="ECO:0007669"/>
    <property type="project" value="TreeGrafter"/>
</dbReference>